<dbReference type="PANTHER" id="PTHR30381">
    <property type="entry name" value="FLAGELLAR P-RING PERIPLASMIC PROTEIN FLGI"/>
    <property type="match status" value="1"/>
</dbReference>
<comment type="subcellular location">
    <subcellularLocation>
        <location evidence="2 5">Bacterial flagellum basal body</location>
    </subcellularLocation>
</comment>
<keyword evidence="6" id="KW-1133">Transmembrane helix</keyword>
<keyword evidence="3" id="KW-0732">Signal</keyword>
<sequence length="384" mass="40299">MHRDHNDQATIAEAGGKLTTALFMITALLVGFLASSTAYAERIKDLATVQGVRSNELIGYGLVVGLNGTGDSSNSSPYTISSINAMLERFGINVRSKIATMKPKNIAAVMITATLPPFARPGQKLDVTVSSMGDSKSLRGGTLLLTPLLAGNNQVYAVAQGALSVGGFTAGGNASSKTVGHPTVGRIPNGANIERAAPTTMHSGQEKITLQLNNPDFSTIKRMRDAINSNFGTDMARTIDAGTIEVWNPEADAIELIARLEQIELTTDHHAIVVMDERTGTIVMGQEVRIDTVAVAHGTISVSVTESPQVSQPNAFAGGETQTVDRTDVQVDEEEAQLVVLPRQVSLSTLVAALNAVGATPSDLIAVLQAIKAAGALHAELRVI</sequence>
<feature type="transmembrane region" description="Helical" evidence="6">
    <location>
        <begin position="21"/>
        <end position="40"/>
    </location>
</feature>
<evidence type="ECO:0000256" key="2">
    <source>
        <dbReference type="ARBA" id="ARBA00004117"/>
    </source>
</evidence>
<evidence type="ECO:0000256" key="6">
    <source>
        <dbReference type="SAM" id="Phobius"/>
    </source>
</evidence>
<keyword evidence="6" id="KW-0812">Transmembrane</keyword>
<name>A0A2K8L6P0_9PROT</name>
<dbReference type="GO" id="GO:0071973">
    <property type="term" value="P:bacterial-type flagellum-dependent cell motility"/>
    <property type="evidence" value="ECO:0007669"/>
    <property type="project" value="InterPro"/>
</dbReference>
<dbReference type="InterPro" id="IPR001782">
    <property type="entry name" value="Flag_FlgI"/>
</dbReference>
<reference evidence="7 8" key="1">
    <citation type="submission" date="2016-12" db="EMBL/GenBank/DDBJ databases">
        <title>Isolation and genomic insights into novel planktonic Zetaproteobacteria from stratified waters of the Chesapeake Bay.</title>
        <authorList>
            <person name="McAllister S.M."/>
            <person name="Kato S."/>
            <person name="Chan C.S."/>
            <person name="Chiu B.K."/>
            <person name="Field E.K."/>
        </authorList>
    </citation>
    <scope>NUCLEOTIDE SEQUENCE [LARGE SCALE GENOMIC DNA]</scope>
    <source>
        <strain evidence="7 8">CP-8</strain>
    </source>
</reference>
<proteinExistence type="inferred from homology"/>
<dbReference type="Proteomes" id="UP000231637">
    <property type="component" value="Chromosome"/>
</dbReference>
<dbReference type="AlphaFoldDB" id="A0A2K8L6P0"/>
<gene>
    <name evidence="5" type="primary">flgI</name>
    <name evidence="7" type="ORF">Ga0123462_2112</name>
</gene>
<keyword evidence="8" id="KW-1185">Reference proteome</keyword>
<dbReference type="GO" id="GO:0009428">
    <property type="term" value="C:bacterial-type flagellum basal body, distal rod, P ring"/>
    <property type="evidence" value="ECO:0007669"/>
    <property type="project" value="InterPro"/>
</dbReference>
<protein>
    <recommendedName>
        <fullName evidence="5">Flagellar P-ring protein</fullName>
    </recommendedName>
    <alternativeName>
        <fullName evidence="5">Basal body P-ring protein</fullName>
    </alternativeName>
</protein>
<dbReference type="PANTHER" id="PTHR30381:SF0">
    <property type="entry name" value="FLAGELLAR P-RING PROTEIN"/>
    <property type="match status" value="1"/>
</dbReference>
<dbReference type="Pfam" id="PF02119">
    <property type="entry name" value="FlgI"/>
    <property type="match status" value="1"/>
</dbReference>
<evidence type="ECO:0000256" key="5">
    <source>
        <dbReference type="HAMAP-Rule" id="MF_00416"/>
    </source>
</evidence>
<evidence type="ECO:0000313" key="8">
    <source>
        <dbReference type="Proteomes" id="UP000231637"/>
    </source>
</evidence>
<evidence type="ECO:0000313" key="7">
    <source>
        <dbReference type="EMBL" id="ATX82947.1"/>
    </source>
</evidence>
<keyword evidence="6" id="KW-0472">Membrane</keyword>
<keyword evidence="7" id="KW-0966">Cell projection</keyword>
<comment type="similarity">
    <text evidence="5">Belongs to the FlgI family.</text>
</comment>
<dbReference type="KEGG" id="mfn:Ga0123462_2112"/>
<dbReference type="GO" id="GO:0005198">
    <property type="term" value="F:structural molecule activity"/>
    <property type="evidence" value="ECO:0007669"/>
    <property type="project" value="InterPro"/>
</dbReference>
<keyword evidence="4 5" id="KW-0975">Bacterial flagellum</keyword>
<evidence type="ECO:0000256" key="1">
    <source>
        <dbReference type="ARBA" id="ARBA00002591"/>
    </source>
</evidence>
<accession>A0A2K8L6P0</accession>
<evidence type="ECO:0000256" key="4">
    <source>
        <dbReference type="ARBA" id="ARBA00023143"/>
    </source>
</evidence>
<dbReference type="PRINTS" id="PR01010">
    <property type="entry name" value="FLGPRINGFLGI"/>
</dbReference>
<dbReference type="NCBIfam" id="NF003676">
    <property type="entry name" value="PRK05303.1"/>
    <property type="match status" value="1"/>
</dbReference>
<comment type="function">
    <text evidence="1 5">Assembles around the rod to form the L-ring and probably protects the motor/basal body from shearing forces during rotation.</text>
</comment>
<comment type="subunit">
    <text evidence="5">The basal body constitutes a major portion of the flagellar organelle and consists of four rings (L,P,S, and M) mounted on a central rod.</text>
</comment>
<keyword evidence="7" id="KW-0282">Flagellum</keyword>
<dbReference type="GO" id="GO:0030288">
    <property type="term" value="C:outer membrane-bounded periplasmic space"/>
    <property type="evidence" value="ECO:0007669"/>
    <property type="project" value="InterPro"/>
</dbReference>
<dbReference type="EMBL" id="CP018800">
    <property type="protein sequence ID" value="ATX82947.1"/>
    <property type="molecule type" value="Genomic_DNA"/>
</dbReference>
<organism evidence="7 8">
    <name type="scientific">Mariprofundus ferrinatatus</name>
    <dbReference type="NCBI Taxonomy" id="1921087"/>
    <lineage>
        <taxon>Bacteria</taxon>
        <taxon>Pseudomonadati</taxon>
        <taxon>Pseudomonadota</taxon>
        <taxon>Candidatius Mariprofundia</taxon>
        <taxon>Mariprofundales</taxon>
        <taxon>Mariprofundaceae</taxon>
        <taxon>Mariprofundus</taxon>
    </lineage>
</organism>
<keyword evidence="7" id="KW-0969">Cilium</keyword>
<evidence type="ECO:0000256" key="3">
    <source>
        <dbReference type="ARBA" id="ARBA00022729"/>
    </source>
</evidence>
<dbReference type="HAMAP" id="MF_00416">
    <property type="entry name" value="FlgI"/>
    <property type="match status" value="1"/>
</dbReference>